<evidence type="ECO:0000256" key="4">
    <source>
        <dbReference type="ARBA" id="ARBA00022692"/>
    </source>
</evidence>
<comment type="subcellular location">
    <subcellularLocation>
        <location evidence="1">Cell inner membrane</location>
    </subcellularLocation>
</comment>
<proteinExistence type="predicted"/>
<keyword evidence="11" id="KW-1185">Reference proteome</keyword>
<evidence type="ECO:0000256" key="7">
    <source>
        <dbReference type="SAM" id="Coils"/>
    </source>
</evidence>
<accession>A0A2T0W426</accession>
<keyword evidence="5 8" id="KW-1133">Transmembrane helix</keyword>
<organism evidence="10 11">
    <name type="scientific">Yoonia maritima</name>
    <dbReference type="NCBI Taxonomy" id="1435347"/>
    <lineage>
        <taxon>Bacteria</taxon>
        <taxon>Pseudomonadati</taxon>
        <taxon>Pseudomonadota</taxon>
        <taxon>Alphaproteobacteria</taxon>
        <taxon>Rhodobacterales</taxon>
        <taxon>Paracoccaceae</taxon>
        <taxon>Yoonia</taxon>
    </lineage>
</organism>
<evidence type="ECO:0000313" key="11">
    <source>
        <dbReference type="Proteomes" id="UP000238007"/>
    </source>
</evidence>
<dbReference type="EMBL" id="PVTP01000001">
    <property type="protein sequence ID" value="PRY80215.1"/>
    <property type="molecule type" value="Genomic_DNA"/>
</dbReference>
<keyword evidence="4 8" id="KW-0812">Transmembrane</keyword>
<dbReference type="PANTHER" id="PTHR30462:SF2">
    <property type="entry name" value="INTERMEMBRANE TRANSPORT PROTEIN PQIB"/>
    <property type="match status" value="1"/>
</dbReference>
<evidence type="ECO:0000256" key="3">
    <source>
        <dbReference type="ARBA" id="ARBA00022519"/>
    </source>
</evidence>
<dbReference type="RefSeq" id="WP_106353565.1">
    <property type="nucleotide sequence ID" value="NZ_PVTP01000001.1"/>
</dbReference>
<keyword evidence="7" id="KW-0175">Coiled coil</keyword>
<dbReference type="Pfam" id="PF02470">
    <property type="entry name" value="MlaD"/>
    <property type="match status" value="3"/>
</dbReference>
<evidence type="ECO:0000256" key="6">
    <source>
        <dbReference type="ARBA" id="ARBA00023136"/>
    </source>
</evidence>
<comment type="caution">
    <text evidence="10">The sequence shown here is derived from an EMBL/GenBank/DDBJ whole genome shotgun (WGS) entry which is preliminary data.</text>
</comment>
<reference evidence="10 11" key="1">
    <citation type="submission" date="2018-03" db="EMBL/GenBank/DDBJ databases">
        <title>Genomic Encyclopedia of Archaeal and Bacterial Type Strains, Phase II (KMG-II): from individual species to whole genera.</title>
        <authorList>
            <person name="Goeker M."/>
        </authorList>
    </citation>
    <scope>NUCLEOTIDE SEQUENCE [LARGE SCALE GENOMIC DNA]</scope>
    <source>
        <strain evidence="10 11">DSM 101533</strain>
    </source>
</reference>
<dbReference type="PANTHER" id="PTHR30462">
    <property type="entry name" value="INTERMEMBRANE TRANSPORT PROTEIN PQIB-RELATED"/>
    <property type="match status" value="1"/>
</dbReference>
<protein>
    <submittedName>
        <fullName evidence="10">Paraquat-inducible protein B</fullName>
    </submittedName>
</protein>
<dbReference type="InterPro" id="IPR051800">
    <property type="entry name" value="PqiA-PqiB_transport"/>
</dbReference>
<feature type="transmembrane region" description="Helical" evidence="8">
    <location>
        <begin position="25"/>
        <end position="44"/>
    </location>
</feature>
<dbReference type="Proteomes" id="UP000238007">
    <property type="component" value="Unassembled WGS sequence"/>
</dbReference>
<evidence type="ECO:0000256" key="2">
    <source>
        <dbReference type="ARBA" id="ARBA00022475"/>
    </source>
</evidence>
<keyword evidence="2" id="KW-1003">Cell membrane</keyword>
<feature type="domain" description="Mce/MlaD" evidence="9">
    <location>
        <begin position="167"/>
        <end position="227"/>
    </location>
</feature>
<feature type="domain" description="Mce/MlaD" evidence="9">
    <location>
        <begin position="306"/>
        <end position="397"/>
    </location>
</feature>
<evidence type="ECO:0000256" key="8">
    <source>
        <dbReference type="SAM" id="Phobius"/>
    </source>
</evidence>
<keyword evidence="3" id="KW-0997">Cell inner membrane</keyword>
<keyword evidence="6 8" id="KW-0472">Membrane</keyword>
<sequence length="697" mass="73979">MSETNSTGPAPMDVRPVKQRIWRRLSLVWIVPIFALAVSLFAAWQNYADRGTLITISFENAAGIAAGETLIKYRDVTVGEVEKVEFAPGLGDVLVHARVDKTVAPYLDDDAQFWVVRPDVSVRGITGLDTVLSGVYIQGNWDTEADVAQEEFFGLETPVLTLAGQRGTRVVLRTTEGSTVSAGSPVLHKGIEVGYLEKPELNYDGTEVVVSAFIESPYDRRITTSTRFWDTSGFSVSFGTGGVSLDVNSLASLIEGGVAFDTVVSGGDPVDDGHTFSIFYDEQTARDSLFTDPDAEVLNVAVLFEQSVSGLTTGSEVRFQGIRVGEVSEISAIVVGEGDTAQVRLQTVLAIEPARLGLPEGSTTDDAIALLSDFVARGLRARMVTGNILSGTLMIQLVEIEDALPAIMTITEGPYPVIPSTESQISDVAATAEGVLARINALPVEELMDGAIDLMDSIERLANDENTRMAPESLVALLDESRALIANDDLQSVPKDLRDVIAELDAIVSRATELDLVGDLDGAITSASQAAANIEEATRNLPEITAQIEALTAKANALELDALVASANSTLDSIDALIASDDTMDLPGALNGALEEMRLFLAEVREGGAIENVNAALASANEAAQAIEEAVAGLPDLSARANSLVSQTEAVISSYGERSRFSAETLATMRDIQSAADALTSLARTIQRNPSSLLTGR</sequence>
<dbReference type="InterPro" id="IPR003399">
    <property type="entry name" value="Mce/MlaD"/>
</dbReference>
<evidence type="ECO:0000313" key="10">
    <source>
        <dbReference type="EMBL" id="PRY80215.1"/>
    </source>
</evidence>
<evidence type="ECO:0000256" key="5">
    <source>
        <dbReference type="ARBA" id="ARBA00022989"/>
    </source>
</evidence>
<name>A0A2T0W426_9RHOB</name>
<dbReference type="AlphaFoldDB" id="A0A2T0W426"/>
<evidence type="ECO:0000259" key="9">
    <source>
        <dbReference type="Pfam" id="PF02470"/>
    </source>
</evidence>
<dbReference type="GO" id="GO:0005886">
    <property type="term" value="C:plasma membrane"/>
    <property type="evidence" value="ECO:0007669"/>
    <property type="project" value="UniProtKB-SubCell"/>
</dbReference>
<feature type="coiled-coil region" evidence="7">
    <location>
        <begin position="527"/>
        <end position="561"/>
    </location>
</feature>
<evidence type="ECO:0000256" key="1">
    <source>
        <dbReference type="ARBA" id="ARBA00004533"/>
    </source>
</evidence>
<feature type="domain" description="Mce/MlaD" evidence="9">
    <location>
        <begin position="51"/>
        <end position="138"/>
    </location>
</feature>
<gene>
    <name evidence="10" type="ORF">CLV80_10166</name>
</gene>
<dbReference type="OrthoDB" id="9806984at2"/>